<dbReference type="Pfam" id="PF00989">
    <property type="entry name" value="PAS"/>
    <property type="match status" value="1"/>
</dbReference>
<dbReference type="SMART" id="SM00052">
    <property type="entry name" value="EAL"/>
    <property type="match status" value="1"/>
</dbReference>
<dbReference type="SMART" id="SM00086">
    <property type="entry name" value="PAC"/>
    <property type="match status" value="1"/>
</dbReference>
<dbReference type="InterPro" id="IPR035919">
    <property type="entry name" value="EAL_sf"/>
</dbReference>
<dbReference type="InterPro" id="IPR000160">
    <property type="entry name" value="GGDEF_dom"/>
</dbReference>
<dbReference type="EMBL" id="CP028519">
    <property type="protein sequence ID" value="AVY94487.1"/>
    <property type="molecule type" value="Genomic_DNA"/>
</dbReference>
<sequence length="614" mass="67656">MRINCQRRTTNATIAAPDRATENASPAGHRGPPVKWFSLYPSFLQPARSEPPPAQTQILLCALEQCVDSVMITDANGIITYVNAAFERITGFSKRETLGRTASLLRSGRMSAAFYAQLWAQLRAGRVFKAIFINRRKNGELYSEEKTITPLTDENGQITHYISTARDVTERLRTQDQLHRLSHFDLLTGLNNRGAFLSLGERVLERARLDNHRVAVVLADVDHFGQLNAIHGQNVGDALLVEMAERLSRLCQSEHLARTSGRGFAWLMTDPAPDTVLTQAMRPLQSWQTPFPCDNVSLPITVSAGIALFPDDAENFFDLLHKAQLAKRLAKQGGGGISQRYQPELGLRESGDSRLCAELRTALGNAELSVFYQPIFDLTWNRLVSVEALLRWDHPQHGMLSPAIFLPLAQRSGLMPQLNRYVSDIACTALSRINDGRERPLRLSINLSVGQFADPGLPDTMRQVLTRTGFPPGLLTVEVDSAALSGPQARPDGALTALGALGIELAIDDFGLGHLALEALRRLPVQAVKLDRQLVGRLDSDPLAENVARASLLLARELGLTLIAEGIETPRQIQWLQQQGCHFGQGYLLAKPMSATALAEYLDSDQCRFGSELL</sequence>
<dbReference type="SMART" id="SM00267">
    <property type="entry name" value="GGDEF"/>
    <property type="match status" value="1"/>
</dbReference>
<dbReference type="Pfam" id="PF00563">
    <property type="entry name" value="EAL"/>
    <property type="match status" value="1"/>
</dbReference>
<dbReference type="AlphaFoldDB" id="A0A2S0PB35"/>
<dbReference type="CDD" id="cd01948">
    <property type="entry name" value="EAL"/>
    <property type="match status" value="1"/>
</dbReference>
<feature type="domain" description="PAC" evidence="2">
    <location>
        <begin position="126"/>
        <end position="180"/>
    </location>
</feature>
<protein>
    <submittedName>
        <fullName evidence="5">Phosphodiesterase</fullName>
    </submittedName>
</protein>
<dbReference type="KEGG" id="maer:DAI18_10855"/>
<dbReference type="InterPro" id="IPR000014">
    <property type="entry name" value="PAS"/>
</dbReference>
<dbReference type="CDD" id="cd00130">
    <property type="entry name" value="PAS"/>
    <property type="match status" value="1"/>
</dbReference>
<reference evidence="5 6" key="1">
    <citation type="submission" date="2018-04" db="EMBL/GenBank/DDBJ databases">
        <title>Denitrifier Microvirgula.</title>
        <authorList>
            <person name="Anderson E."/>
            <person name="Jang J."/>
            <person name="Ishii S."/>
        </authorList>
    </citation>
    <scope>NUCLEOTIDE SEQUENCE [LARGE SCALE GENOMIC DNA]</scope>
    <source>
        <strain evidence="5 6">BE2.4</strain>
    </source>
</reference>
<dbReference type="PANTHER" id="PTHR44757:SF2">
    <property type="entry name" value="BIOFILM ARCHITECTURE MAINTENANCE PROTEIN MBAA"/>
    <property type="match status" value="1"/>
</dbReference>
<dbReference type="CDD" id="cd01949">
    <property type="entry name" value="GGDEF"/>
    <property type="match status" value="1"/>
</dbReference>
<dbReference type="SUPFAM" id="SSF141868">
    <property type="entry name" value="EAL domain-like"/>
    <property type="match status" value="1"/>
</dbReference>
<dbReference type="Gene3D" id="3.30.70.270">
    <property type="match status" value="1"/>
</dbReference>
<dbReference type="Gene3D" id="3.30.450.20">
    <property type="entry name" value="PAS domain"/>
    <property type="match status" value="1"/>
</dbReference>
<name>A0A2S0PB35_9NEIS</name>
<dbReference type="STRING" id="1122240.GCA_000620105_00203"/>
<dbReference type="SUPFAM" id="SSF55073">
    <property type="entry name" value="Nucleotide cyclase"/>
    <property type="match status" value="1"/>
</dbReference>
<dbReference type="InterPro" id="IPR013767">
    <property type="entry name" value="PAS_fold"/>
</dbReference>
<evidence type="ECO:0000259" key="3">
    <source>
        <dbReference type="PROSITE" id="PS50883"/>
    </source>
</evidence>
<dbReference type="NCBIfam" id="TIGR00254">
    <property type="entry name" value="GGDEF"/>
    <property type="match status" value="1"/>
</dbReference>
<dbReference type="SUPFAM" id="SSF55785">
    <property type="entry name" value="PYP-like sensor domain (PAS domain)"/>
    <property type="match status" value="1"/>
</dbReference>
<evidence type="ECO:0000259" key="2">
    <source>
        <dbReference type="PROSITE" id="PS50113"/>
    </source>
</evidence>
<evidence type="ECO:0000259" key="1">
    <source>
        <dbReference type="PROSITE" id="PS50112"/>
    </source>
</evidence>
<gene>
    <name evidence="5" type="ORF">DAI18_10855</name>
</gene>
<dbReference type="GO" id="GO:0006355">
    <property type="term" value="P:regulation of DNA-templated transcription"/>
    <property type="evidence" value="ECO:0007669"/>
    <property type="project" value="InterPro"/>
</dbReference>
<dbReference type="NCBIfam" id="TIGR00229">
    <property type="entry name" value="sensory_box"/>
    <property type="match status" value="1"/>
</dbReference>
<dbReference type="Pfam" id="PF00990">
    <property type="entry name" value="GGDEF"/>
    <property type="match status" value="1"/>
</dbReference>
<accession>A0A2S0PB35</accession>
<dbReference type="InterPro" id="IPR052155">
    <property type="entry name" value="Biofilm_reg_signaling"/>
</dbReference>
<dbReference type="InterPro" id="IPR001610">
    <property type="entry name" value="PAC"/>
</dbReference>
<dbReference type="InterPro" id="IPR000700">
    <property type="entry name" value="PAS-assoc_C"/>
</dbReference>
<proteinExistence type="predicted"/>
<dbReference type="InterPro" id="IPR029787">
    <property type="entry name" value="Nucleotide_cyclase"/>
</dbReference>
<dbReference type="InterPro" id="IPR043128">
    <property type="entry name" value="Rev_trsase/Diguanyl_cyclase"/>
</dbReference>
<dbReference type="PROSITE" id="PS50887">
    <property type="entry name" value="GGDEF"/>
    <property type="match status" value="1"/>
</dbReference>
<keyword evidence="6" id="KW-1185">Reference proteome</keyword>
<evidence type="ECO:0000259" key="4">
    <source>
        <dbReference type="PROSITE" id="PS50887"/>
    </source>
</evidence>
<dbReference type="Gene3D" id="3.20.20.450">
    <property type="entry name" value="EAL domain"/>
    <property type="match status" value="1"/>
</dbReference>
<organism evidence="5 6">
    <name type="scientific">Microvirgula aerodenitrificans</name>
    <dbReference type="NCBI Taxonomy" id="57480"/>
    <lineage>
        <taxon>Bacteria</taxon>
        <taxon>Pseudomonadati</taxon>
        <taxon>Pseudomonadota</taxon>
        <taxon>Betaproteobacteria</taxon>
        <taxon>Neisseriales</taxon>
        <taxon>Aquaspirillaceae</taxon>
        <taxon>Microvirgula</taxon>
    </lineage>
</organism>
<feature type="domain" description="EAL" evidence="3">
    <location>
        <begin position="352"/>
        <end position="606"/>
    </location>
</feature>
<dbReference type="InterPro" id="IPR035965">
    <property type="entry name" value="PAS-like_dom_sf"/>
</dbReference>
<dbReference type="InterPro" id="IPR001633">
    <property type="entry name" value="EAL_dom"/>
</dbReference>
<feature type="domain" description="PAS" evidence="1">
    <location>
        <begin position="55"/>
        <end position="101"/>
    </location>
</feature>
<feature type="domain" description="GGDEF" evidence="4">
    <location>
        <begin position="212"/>
        <end position="343"/>
    </location>
</feature>
<dbReference type="PROSITE" id="PS50113">
    <property type="entry name" value="PAC"/>
    <property type="match status" value="1"/>
</dbReference>
<dbReference type="PANTHER" id="PTHR44757">
    <property type="entry name" value="DIGUANYLATE CYCLASE DGCP"/>
    <property type="match status" value="1"/>
</dbReference>
<evidence type="ECO:0000313" key="6">
    <source>
        <dbReference type="Proteomes" id="UP000244173"/>
    </source>
</evidence>
<dbReference type="PROSITE" id="PS50112">
    <property type="entry name" value="PAS"/>
    <property type="match status" value="1"/>
</dbReference>
<dbReference type="PROSITE" id="PS50883">
    <property type="entry name" value="EAL"/>
    <property type="match status" value="1"/>
</dbReference>
<dbReference type="Proteomes" id="UP000244173">
    <property type="component" value="Chromosome"/>
</dbReference>
<evidence type="ECO:0000313" key="5">
    <source>
        <dbReference type="EMBL" id="AVY94487.1"/>
    </source>
</evidence>
<dbReference type="SMART" id="SM00091">
    <property type="entry name" value="PAS"/>
    <property type="match status" value="1"/>
</dbReference>